<name>A0A1G6EXD8_9BACT</name>
<evidence type="ECO:0008006" key="3">
    <source>
        <dbReference type="Google" id="ProtNLM"/>
    </source>
</evidence>
<proteinExistence type="predicted"/>
<organism evidence="1 2">
    <name type="scientific">Desulfonatronum thiosulfatophilum</name>
    <dbReference type="NCBI Taxonomy" id="617002"/>
    <lineage>
        <taxon>Bacteria</taxon>
        <taxon>Pseudomonadati</taxon>
        <taxon>Thermodesulfobacteriota</taxon>
        <taxon>Desulfovibrionia</taxon>
        <taxon>Desulfovibrionales</taxon>
        <taxon>Desulfonatronaceae</taxon>
        <taxon>Desulfonatronum</taxon>
    </lineage>
</organism>
<keyword evidence="2" id="KW-1185">Reference proteome</keyword>
<accession>A0A1G6EXD8</accession>
<dbReference type="EMBL" id="FMXO01000029">
    <property type="protein sequence ID" value="SDB62051.1"/>
    <property type="molecule type" value="Genomic_DNA"/>
</dbReference>
<gene>
    <name evidence="1" type="ORF">SAMN05660653_03251</name>
</gene>
<protein>
    <recommendedName>
        <fullName evidence="3">B12 binding domain-containing protein</fullName>
    </recommendedName>
</protein>
<sequence length="54" mass="5969">MTPASSPRTVNVLLVYPEIPDTFWSFKHALKFIDKKVSSPPLGLVTIAAMLPEN</sequence>
<evidence type="ECO:0000313" key="1">
    <source>
        <dbReference type="EMBL" id="SDB62051.1"/>
    </source>
</evidence>
<evidence type="ECO:0000313" key="2">
    <source>
        <dbReference type="Proteomes" id="UP000198771"/>
    </source>
</evidence>
<dbReference type="AlphaFoldDB" id="A0A1G6EXD8"/>
<dbReference type="RefSeq" id="WP_244148800.1">
    <property type="nucleotide sequence ID" value="NZ_FMXO01000029.1"/>
</dbReference>
<reference evidence="1 2" key="1">
    <citation type="submission" date="2016-10" db="EMBL/GenBank/DDBJ databases">
        <authorList>
            <person name="de Groot N.N."/>
        </authorList>
    </citation>
    <scope>NUCLEOTIDE SEQUENCE [LARGE SCALE GENOMIC DNA]</scope>
    <source>
        <strain evidence="1 2">ASO4-2</strain>
    </source>
</reference>
<dbReference type="Proteomes" id="UP000198771">
    <property type="component" value="Unassembled WGS sequence"/>
</dbReference>